<proteinExistence type="predicted"/>
<keyword evidence="3" id="KW-1185">Reference proteome</keyword>
<protein>
    <submittedName>
        <fullName evidence="2">Imidazolonepropionase-like amidohydrolase</fullName>
    </submittedName>
</protein>
<evidence type="ECO:0000313" key="3">
    <source>
        <dbReference type="Proteomes" id="UP000239203"/>
    </source>
</evidence>
<dbReference type="Gene3D" id="3.20.20.140">
    <property type="entry name" value="Metal-dependent hydrolases"/>
    <property type="match status" value="1"/>
</dbReference>
<feature type="domain" description="Amidohydrolase-related" evidence="1">
    <location>
        <begin position="55"/>
        <end position="393"/>
    </location>
</feature>
<dbReference type="Gene3D" id="2.30.40.10">
    <property type="entry name" value="Urease, subunit C, domain 1"/>
    <property type="match status" value="1"/>
</dbReference>
<dbReference type="Proteomes" id="UP000239203">
    <property type="component" value="Unassembled WGS sequence"/>
</dbReference>
<comment type="caution">
    <text evidence="2">The sequence shown here is derived from an EMBL/GenBank/DDBJ whole genome shotgun (WGS) entry which is preliminary data.</text>
</comment>
<dbReference type="InterPro" id="IPR057744">
    <property type="entry name" value="OTAase-like"/>
</dbReference>
<keyword evidence="2" id="KW-0378">Hydrolase</keyword>
<evidence type="ECO:0000259" key="1">
    <source>
        <dbReference type="Pfam" id="PF01979"/>
    </source>
</evidence>
<dbReference type="InterPro" id="IPR032466">
    <property type="entry name" value="Metal_Hydrolase"/>
</dbReference>
<dbReference type="InterPro" id="IPR006680">
    <property type="entry name" value="Amidohydro-rel"/>
</dbReference>
<name>A0A2S6GLZ4_9PSEU</name>
<dbReference type="GO" id="GO:0016810">
    <property type="term" value="F:hydrolase activity, acting on carbon-nitrogen (but not peptide) bonds"/>
    <property type="evidence" value="ECO:0007669"/>
    <property type="project" value="InterPro"/>
</dbReference>
<dbReference type="AlphaFoldDB" id="A0A2S6GLZ4"/>
<dbReference type="CDD" id="cd01299">
    <property type="entry name" value="Met_dep_hydrolase_A"/>
    <property type="match status" value="1"/>
</dbReference>
<dbReference type="EMBL" id="PTIX01000011">
    <property type="protein sequence ID" value="PPK66171.1"/>
    <property type="molecule type" value="Genomic_DNA"/>
</dbReference>
<dbReference type="PANTHER" id="PTHR43135">
    <property type="entry name" value="ALPHA-D-RIBOSE 1-METHYLPHOSPHONATE 5-TRIPHOSPHATE DIPHOSPHATASE"/>
    <property type="match status" value="1"/>
</dbReference>
<dbReference type="PANTHER" id="PTHR43135:SF3">
    <property type="entry name" value="ALPHA-D-RIBOSE 1-METHYLPHOSPHONATE 5-TRIPHOSPHATE DIPHOSPHATASE"/>
    <property type="match status" value="1"/>
</dbReference>
<dbReference type="InterPro" id="IPR051781">
    <property type="entry name" value="Metallo-dep_Hydrolase"/>
</dbReference>
<dbReference type="Pfam" id="PF01979">
    <property type="entry name" value="Amidohydro_1"/>
    <property type="match status" value="1"/>
</dbReference>
<organism evidence="2 3">
    <name type="scientific">Actinokineospora auranticolor</name>
    <dbReference type="NCBI Taxonomy" id="155976"/>
    <lineage>
        <taxon>Bacteria</taxon>
        <taxon>Bacillati</taxon>
        <taxon>Actinomycetota</taxon>
        <taxon>Actinomycetes</taxon>
        <taxon>Pseudonocardiales</taxon>
        <taxon>Pseudonocardiaceae</taxon>
        <taxon>Actinokineospora</taxon>
    </lineage>
</organism>
<accession>A0A2S6GLZ4</accession>
<gene>
    <name evidence="2" type="ORF">CLV40_111135</name>
</gene>
<dbReference type="SUPFAM" id="SSF51338">
    <property type="entry name" value="Composite domain of metallo-dependent hydrolases"/>
    <property type="match status" value="2"/>
</dbReference>
<evidence type="ECO:0000313" key="2">
    <source>
        <dbReference type="EMBL" id="PPK66171.1"/>
    </source>
</evidence>
<dbReference type="SUPFAM" id="SSF51556">
    <property type="entry name" value="Metallo-dependent hydrolases"/>
    <property type="match status" value="1"/>
</dbReference>
<reference evidence="2 3" key="1">
    <citation type="submission" date="2018-02" db="EMBL/GenBank/DDBJ databases">
        <title>Genomic Encyclopedia of Archaeal and Bacterial Type Strains, Phase II (KMG-II): from individual species to whole genera.</title>
        <authorList>
            <person name="Goeker M."/>
        </authorList>
    </citation>
    <scope>NUCLEOTIDE SEQUENCE [LARGE SCALE GENOMIC DNA]</scope>
    <source>
        <strain evidence="2 3">YU 961-1</strain>
    </source>
</reference>
<sequence length="397" mass="39788">MVLLVDRALVRGDGPEVVGAAIAVRGGVITAIGGARDVLADHRGGTVLDHRGHTALPGFVDAHVHLVFDGGPDPVGAVRAADPRALAAASAARAETLVRHGVTTARDLGDRDGIVRGVRDGINAGRLLGPRLLTAGSPITPTGGHCWFLGGVADGVEQVRAAVLARVAEGADLVKVMATGGTLTPGGPPNWASQYGVAELRAAVDVAHAHGLPVAAHAHGLAGVADAIAAGVDTIEHCTLPAGPDTDASPARADAVLRAAAKAGIGVCPTLHGGLADLPELLAAPGFHALVARIGRMRRWGVPLLAGTDAGVPGAAFDRFAGSLRWFTEAGLTAPEVLRLATSDTAAAVGVGDRTGALAVGLDADIVVVADDPRANLSTLDEPILVLSRGRVVTGQA</sequence>
<dbReference type="InterPro" id="IPR011059">
    <property type="entry name" value="Metal-dep_hydrolase_composite"/>
</dbReference>